<dbReference type="Pfam" id="PF04542">
    <property type="entry name" value="Sigma70_r2"/>
    <property type="match status" value="1"/>
</dbReference>
<keyword evidence="4" id="KW-0238">DNA-binding</keyword>
<dbReference type="PANTHER" id="PTHR43133:SF8">
    <property type="entry name" value="RNA POLYMERASE SIGMA FACTOR HI_1459-RELATED"/>
    <property type="match status" value="1"/>
</dbReference>
<evidence type="ECO:0000256" key="1">
    <source>
        <dbReference type="ARBA" id="ARBA00010641"/>
    </source>
</evidence>
<dbReference type="RefSeq" id="WP_146526469.1">
    <property type="nucleotide sequence ID" value="NZ_SJPV01000003.1"/>
</dbReference>
<dbReference type="InterPro" id="IPR039425">
    <property type="entry name" value="RNA_pol_sigma-70-like"/>
</dbReference>
<dbReference type="PANTHER" id="PTHR43133">
    <property type="entry name" value="RNA POLYMERASE ECF-TYPE SIGMA FACTO"/>
    <property type="match status" value="1"/>
</dbReference>
<sequence length="212" mass="23893">MSYTCPATDELSRRLSRGDRHALADLFTLYRDRLEQMLHFRVPAQLAGRLDIDDLLQESYLAAAKRIAAFEHSGEHSPLVWLRLITLQTLTDQCRRHLAAQRRDAGRELSIHARMTIPGATSASMASLLIGQWTSPSGVVMRAEAIQQLEDAIDSMEPIDREILALRHFEMLNNKETAAVLGITTDAASIRYVRAIRRLKEICTDECPESKP</sequence>
<dbReference type="Gene3D" id="1.10.1740.10">
    <property type="match status" value="1"/>
</dbReference>
<dbReference type="SUPFAM" id="SSF88659">
    <property type="entry name" value="Sigma3 and sigma4 domains of RNA polymerase sigma factors"/>
    <property type="match status" value="1"/>
</dbReference>
<dbReference type="InterPro" id="IPR013324">
    <property type="entry name" value="RNA_pol_sigma_r3/r4-like"/>
</dbReference>
<gene>
    <name evidence="8" type="primary">sigW_6</name>
    <name evidence="8" type="ORF">Poly41_26360</name>
</gene>
<comment type="caution">
    <text evidence="8">The sequence shown here is derived from an EMBL/GenBank/DDBJ whole genome shotgun (WGS) entry which is preliminary data.</text>
</comment>
<keyword evidence="2" id="KW-0805">Transcription regulation</keyword>
<dbReference type="CDD" id="cd06171">
    <property type="entry name" value="Sigma70_r4"/>
    <property type="match status" value="1"/>
</dbReference>
<dbReference type="EMBL" id="SJPV01000003">
    <property type="protein sequence ID" value="TWU39780.1"/>
    <property type="molecule type" value="Genomic_DNA"/>
</dbReference>
<keyword evidence="9" id="KW-1185">Reference proteome</keyword>
<dbReference type="NCBIfam" id="TIGR02937">
    <property type="entry name" value="sigma70-ECF"/>
    <property type="match status" value="1"/>
</dbReference>
<dbReference type="OrthoDB" id="276109at2"/>
<dbReference type="Proteomes" id="UP000319143">
    <property type="component" value="Unassembled WGS sequence"/>
</dbReference>
<keyword evidence="3" id="KW-0731">Sigma factor</keyword>
<protein>
    <submittedName>
        <fullName evidence="8">ECF RNA polymerase sigma factor SigW</fullName>
    </submittedName>
</protein>
<dbReference type="InterPro" id="IPR036388">
    <property type="entry name" value="WH-like_DNA-bd_sf"/>
</dbReference>
<dbReference type="InterPro" id="IPR014284">
    <property type="entry name" value="RNA_pol_sigma-70_dom"/>
</dbReference>
<evidence type="ECO:0000256" key="3">
    <source>
        <dbReference type="ARBA" id="ARBA00023082"/>
    </source>
</evidence>
<comment type="similarity">
    <text evidence="1">Belongs to the sigma-70 factor family. ECF subfamily.</text>
</comment>
<name>A0A5C6DSS8_9BACT</name>
<dbReference type="GO" id="GO:0006352">
    <property type="term" value="P:DNA-templated transcription initiation"/>
    <property type="evidence" value="ECO:0007669"/>
    <property type="project" value="InterPro"/>
</dbReference>
<dbReference type="Pfam" id="PF04545">
    <property type="entry name" value="Sigma70_r4"/>
    <property type="match status" value="1"/>
</dbReference>
<evidence type="ECO:0000313" key="9">
    <source>
        <dbReference type="Proteomes" id="UP000319143"/>
    </source>
</evidence>
<dbReference type="Gene3D" id="1.10.10.10">
    <property type="entry name" value="Winged helix-like DNA-binding domain superfamily/Winged helix DNA-binding domain"/>
    <property type="match status" value="1"/>
</dbReference>
<feature type="domain" description="RNA polymerase sigma-70 region 2" evidence="6">
    <location>
        <begin position="30"/>
        <end position="97"/>
    </location>
</feature>
<reference evidence="8 9" key="1">
    <citation type="submission" date="2019-02" db="EMBL/GenBank/DDBJ databases">
        <title>Deep-cultivation of Planctomycetes and their phenomic and genomic characterization uncovers novel biology.</title>
        <authorList>
            <person name="Wiegand S."/>
            <person name="Jogler M."/>
            <person name="Boedeker C."/>
            <person name="Pinto D."/>
            <person name="Vollmers J."/>
            <person name="Rivas-Marin E."/>
            <person name="Kohn T."/>
            <person name="Peeters S.H."/>
            <person name="Heuer A."/>
            <person name="Rast P."/>
            <person name="Oberbeckmann S."/>
            <person name="Bunk B."/>
            <person name="Jeske O."/>
            <person name="Meyerdierks A."/>
            <person name="Storesund J.E."/>
            <person name="Kallscheuer N."/>
            <person name="Luecker S."/>
            <person name="Lage O.M."/>
            <person name="Pohl T."/>
            <person name="Merkel B.J."/>
            <person name="Hornburger P."/>
            <person name="Mueller R.-W."/>
            <person name="Bruemmer F."/>
            <person name="Labrenz M."/>
            <person name="Spormann A.M."/>
            <person name="Op Den Camp H."/>
            <person name="Overmann J."/>
            <person name="Amann R."/>
            <person name="Jetten M.S.M."/>
            <person name="Mascher T."/>
            <person name="Medema M.H."/>
            <person name="Devos D.P."/>
            <person name="Kaster A.-K."/>
            <person name="Ovreas L."/>
            <person name="Rohde M."/>
            <person name="Galperin M.Y."/>
            <person name="Jogler C."/>
        </authorList>
    </citation>
    <scope>NUCLEOTIDE SEQUENCE [LARGE SCALE GENOMIC DNA]</scope>
    <source>
        <strain evidence="8 9">Poly41</strain>
    </source>
</reference>
<dbReference type="SUPFAM" id="SSF88946">
    <property type="entry name" value="Sigma2 domain of RNA polymerase sigma factors"/>
    <property type="match status" value="1"/>
</dbReference>
<organism evidence="8 9">
    <name type="scientific">Novipirellula artificiosorum</name>
    <dbReference type="NCBI Taxonomy" id="2528016"/>
    <lineage>
        <taxon>Bacteria</taxon>
        <taxon>Pseudomonadati</taxon>
        <taxon>Planctomycetota</taxon>
        <taxon>Planctomycetia</taxon>
        <taxon>Pirellulales</taxon>
        <taxon>Pirellulaceae</taxon>
        <taxon>Novipirellula</taxon>
    </lineage>
</organism>
<keyword evidence="5" id="KW-0804">Transcription</keyword>
<accession>A0A5C6DSS8</accession>
<evidence type="ECO:0000256" key="2">
    <source>
        <dbReference type="ARBA" id="ARBA00023015"/>
    </source>
</evidence>
<evidence type="ECO:0000259" key="6">
    <source>
        <dbReference type="Pfam" id="PF04542"/>
    </source>
</evidence>
<evidence type="ECO:0000259" key="7">
    <source>
        <dbReference type="Pfam" id="PF04545"/>
    </source>
</evidence>
<dbReference type="InterPro" id="IPR007630">
    <property type="entry name" value="RNA_pol_sigma70_r4"/>
</dbReference>
<dbReference type="GO" id="GO:0003677">
    <property type="term" value="F:DNA binding"/>
    <property type="evidence" value="ECO:0007669"/>
    <property type="project" value="UniProtKB-KW"/>
</dbReference>
<dbReference type="AlphaFoldDB" id="A0A5C6DSS8"/>
<proteinExistence type="inferred from homology"/>
<dbReference type="InterPro" id="IPR013325">
    <property type="entry name" value="RNA_pol_sigma_r2"/>
</dbReference>
<feature type="domain" description="RNA polymerase sigma-70 region 4" evidence="7">
    <location>
        <begin position="152"/>
        <end position="201"/>
    </location>
</feature>
<dbReference type="GO" id="GO:0016987">
    <property type="term" value="F:sigma factor activity"/>
    <property type="evidence" value="ECO:0007669"/>
    <property type="project" value="UniProtKB-KW"/>
</dbReference>
<evidence type="ECO:0000256" key="5">
    <source>
        <dbReference type="ARBA" id="ARBA00023163"/>
    </source>
</evidence>
<evidence type="ECO:0000256" key="4">
    <source>
        <dbReference type="ARBA" id="ARBA00023125"/>
    </source>
</evidence>
<evidence type="ECO:0000313" key="8">
    <source>
        <dbReference type="EMBL" id="TWU39780.1"/>
    </source>
</evidence>
<dbReference type="InterPro" id="IPR007627">
    <property type="entry name" value="RNA_pol_sigma70_r2"/>
</dbReference>